<keyword evidence="4 7" id="KW-0694">RNA-binding</keyword>
<evidence type="ECO:0000259" key="9">
    <source>
        <dbReference type="PROSITE" id="PS50102"/>
    </source>
</evidence>
<dbReference type="FunFam" id="3.30.70.330:FF:001585">
    <property type="entry name" value="U1 small nuclear ribonucleoprotein 70 kDa"/>
    <property type="match status" value="1"/>
</dbReference>
<evidence type="ECO:0000256" key="1">
    <source>
        <dbReference type="ARBA" id="ARBA00004324"/>
    </source>
</evidence>
<dbReference type="SMART" id="SM00360">
    <property type="entry name" value="RRM"/>
    <property type="match status" value="1"/>
</dbReference>
<evidence type="ECO:0000313" key="11">
    <source>
        <dbReference type="Proteomes" id="UP000663699"/>
    </source>
</evidence>
<dbReference type="InterPro" id="IPR012677">
    <property type="entry name" value="Nucleotide-bd_a/b_plait_sf"/>
</dbReference>
<dbReference type="OrthoDB" id="4207594at2759"/>
<dbReference type="GO" id="GO:0005685">
    <property type="term" value="C:U1 snRNP"/>
    <property type="evidence" value="ECO:0007669"/>
    <property type="project" value="TreeGrafter"/>
</dbReference>
<dbReference type="GO" id="GO:0030619">
    <property type="term" value="F:U1 snRNA binding"/>
    <property type="evidence" value="ECO:0007669"/>
    <property type="project" value="TreeGrafter"/>
</dbReference>
<dbReference type="GO" id="GO:0071004">
    <property type="term" value="C:U2-type prespliceosome"/>
    <property type="evidence" value="ECO:0007669"/>
    <property type="project" value="TreeGrafter"/>
</dbReference>
<protein>
    <recommendedName>
        <fullName evidence="3">U1 small nuclear ribonucleoprotein 70 kDa</fullName>
    </recommendedName>
</protein>
<dbReference type="GO" id="GO:0000398">
    <property type="term" value="P:mRNA splicing, via spliceosome"/>
    <property type="evidence" value="ECO:0007669"/>
    <property type="project" value="TreeGrafter"/>
</dbReference>
<evidence type="ECO:0000256" key="7">
    <source>
        <dbReference type="PROSITE-ProRule" id="PRU00176"/>
    </source>
</evidence>
<keyword evidence="11" id="KW-1185">Reference proteome</keyword>
<organism evidence="10 11">
    <name type="scientific">Pneumocystis wakefieldiae</name>
    <dbReference type="NCBI Taxonomy" id="38082"/>
    <lineage>
        <taxon>Eukaryota</taxon>
        <taxon>Fungi</taxon>
        <taxon>Dikarya</taxon>
        <taxon>Ascomycota</taxon>
        <taxon>Taphrinomycotina</taxon>
        <taxon>Pneumocystomycetes</taxon>
        <taxon>Pneumocystaceae</taxon>
        <taxon>Pneumocystis</taxon>
    </lineage>
</organism>
<dbReference type="GO" id="GO:0071011">
    <property type="term" value="C:precatalytic spliceosome"/>
    <property type="evidence" value="ECO:0007669"/>
    <property type="project" value="TreeGrafter"/>
</dbReference>
<comment type="subcellular location">
    <subcellularLocation>
        <location evidence="1">Nucleus speckle</location>
    </subcellularLocation>
    <subcellularLocation>
        <location evidence="2">Nucleus</location>
        <location evidence="2">Nucleoplasm</location>
    </subcellularLocation>
</comment>
<accession>A0A899FX41</accession>
<dbReference type="InterPro" id="IPR022023">
    <property type="entry name" value="U1snRNP70_N"/>
</dbReference>
<sequence>MTDRLPPPLLALFQARPPLRYLPPCDLPPSLRKTPRISGVARIMEEAMQKGLAMYRPRKDPNIKGDPFRTLFVSRMSYNVTEQDLMREFGRYGAIDRVYLREYVLYLTVRFVWERDMKAAFRETDGMRIKDRRVLVDVERGRTVNGWKPRRLGGGLGGRGYTKELFVRPRRSDRTGRDKYRGNPSRALSRKERSGGSDGNAKVSSNEQKGFNDKPKGPRAGIGYKGSDKDLFKSGSQESSSAEQNGSYPPDVPSGAPTGPSGRTSGTSRHKGSENYDSKPINNMNYSSENHDYKESDRYKSDYDDRRRDYDDQSRDKEKDRSSKRRRY</sequence>
<evidence type="ECO:0000256" key="6">
    <source>
        <dbReference type="ARBA" id="ARBA00023274"/>
    </source>
</evidence>
<evidence type="ECO:0000256" key="4">
    <source>
        <dbReference type="ARBA" id="ARBA00022884"/>
    </source>
</evidence>
<dbReference type="PROSITE" id="PS50102">
    <property type="entry name" value="RRM"/>
    <property type="match status" value="1"/>
</dbReference>
<dbReference type="PANTHER" id="PTHR13952">
    <property type="entry name" value="U1 SMALL NUCLEAR RIBONUCLEOPROTEIN 70 KD"/>
    <property type="match status" value="1"/>
</dbReference>
<keyword evidence="6" id="KW-0687">Ribonucleoprotein</keyword>
<evidence type="ECO:0000256" key="2">
    <source>
        <dbReference type="ARBA" id="ARBA00004642"/>
    </source>
</evidence>
<dbReference type="PANTHER" id="PTHR13952:SF5">
    <property type="entry name" value="U1 SMALL NUCLEAR RIBONUCLEOPROTEIN 70 KDA"/>
    <property type="match status" value="1"/>
</dbReference>
<feature type="compositionally biased region" description="Basic and acidic residues" evidence="8">
    <location>
        <begin position="289"/>
        <end position="321"/>
    </location>
</feature>
<dbReference type="Pfam" id="PF00076">
    <property type="entry name" value="RRM_1"/>
    <property type="match status" value="1"/>
</dbReference>
<evidence type="ECO:0000256" key="5">
    <source>
        <dbReference type="ARBA" id="ARBA00023242"/>
    </source>
</evidence>
<evidence type="ECO:0000256" key="3">
    <source>
        <dbReference type="ARBA" id="ARBA00016996"/>
    </source>
</evidence>
<feature type="region of interest" description="Disordered" evidence="8">
    <location>
        <begin position="167"/>
        <end position="328"/>
    </location>
</feature>
<feature type="compositionally biased region" description="Basic and acidic residues" evidence="8">
    <location>
        <begin position="167"/>
        <end position="181"/>
    </location>
</feature>
<dbReference type="GO" id="GO:0003729">
    <property type="term" value="F:mRNA binding"/>
    <property type="evidence" value="ECO:0007669"/>
    <property type="project" value="TreeGrafter"/>
</dbReference>
<name>A0A899FX41_9ASCO</name>
<dbReference type="InterPro" id="IPR035979">
    <property type="entry name" value="RBD_domain_sf"/>
</dbReference>
<keyword evidence="5" id="KW-0539">Nucleus</keyword>
<dbReference type="SUPFAM" id="SSF54928">
    <property type="entry name" value="RNA-binding domain, RBD"/>
    <property type="match status" value="1"/>
</dbReference>
<feature type="domain" description="RRM" evidence="9">
    <location>
        <begin position="69"/>
        <end position="141"/>
    </location>
</feature>
<gene>
    <name evidence="10" type="ORF">MERGE_002168</name>
</gene>
<dbReference type="AlphaFoldDB" id="A0A899FX41"/>
<evidence type="ECO:0000313" key="10">
    <source>
        <dbReference type="EMBL" id="QSL64864.1"/>
    </source>
</evidence>
<feature type="compositionally biased region" description="Polar residues" evidence="8">
    <location>
        <begin position="234"/>
        <end position="247"/>
    </location>
</feature>
<proteinExistence type="predicted"/>
<dbReference type="Proteomes" id="UP000663699">
    <property type="component" value="Chromosome 4"/>
</dbReference>
<dbReference type="InterPro" id="IPR000504">
    <property type="entry name" value="RRM_dom"/>
</dbReference>
<dbReference type="Gene3D" id="3.30.70.330">
    <property type="match status" value="1"/>
</dbReference>
<dbReference type="EMBL" id="CP054535">
    <property type="protein sequence ID" value="QSL64864.1"/>
    <property type="molecule type" value="Genomic_DNA"/>
</dbReference>
<reference evidence="10" key="1">
    <citation type="submission" date="2020-06" db="EMBL/GenBank/DDBJ databases">
        <title>Genomes of multiple members of Pneumocystis genus reveal paths to human pathogen Pneumocystis jirovecii.</title>
        <authorList>
            <person name="Cisse O.H."/>
            <person name="Ma L."/>
            <person name="Dekker J."/>
            <person name="Khil P."/>
            <person name="Jo J."/>
            <person name="Brenchley J."/>
            <person name="Blair R."/>
            <person name="Pahar B."/>
            <person name="Chabe M."/>
            <person name="Van Rompay K.A."/>
            <person name="Keesler R."/>
            <person name="Sukura A."/>
            <person name="Hirsch V."/>
            <person name="Kutty G."/>
            <person name="Liu Y."/>
            <person name="Peng L."/>
            <person name="Chen J."/>
            <person name="Song J."/>
            <person name="Weissenbacher-Lang C."/>
            <person name="Xu J."/>
            <person name="Upham N.S."/>
            <person name="Stajich J.E."/>
            <person name="Cuomo C.A."/>
            <person name="Cushion M.T."/>
            <person name="Kovacs J.A."/>
        </authorList>
    </citation>
    <scope>NUCLEOTIDE SEQUENCE</scope>
    <source>
        <strain evidence="10">2A</strain>
    </source>
</reference>
<dbReference type="GO" id="GO:0016607">
    <property type="term" value="C:nuclear speck"/>
    <property type="evidence" value="ECO:0007669"/>
    <property type="project" value="UniProtKB-SubCell"/>
</dbReference>
<evidence type="ECO:0000256" key="8">
    <source>
        <dbReference type="SAM" id="MobiDB-lite"/>
    </source>
</evidence>
<dbReference type="Pfam" id="PF12220">
    <property type="entry name" value="U1snRNP70_N"/>
    <property type="match status" value="1"/>
</dbReference>
<dbReference type="InterPro" id="IPR051183">
    <property type="entry name" value="U1_U11-U12_snRNP_70-35kDa"/>
</dbReference>